<keyword evidence="4" id="KW-0539">Nucleus</keyword>
<evidence type="ECO:0000256" key="6">
    <source>
        <dbReference type="SAM" id="Coils"/>
    </source>
</evidence>
<dbReference type="Pfam" id="PF07412">
    <property type="entry name" value="Geminin"/>
    <property type="match status" value="1"/>
</dbReference>
<evidence type="ECO:0000313" key="9">
    <source>
        <dbReference type="Proteomes" id="UP001374579"/>
    </source>
</evidence>
<dbReference type="InterPro" id="IPR022786">
    <property type="entry name" value="Geminin/Multicilin"/>
</dbReference>
<evidence type="ECO:0008006" key="10">
    <source>
        <dbReference type="Google" id="ProtNLM"/>
    </source>
</evidence>
<evidence type="ECO:0000256" key="1">
    <source>
        <dbReference type="ARBA" id="ARBA00004123"/>
    </source>
</evidence>
<evidence type="ECO:0000256" key="3">
    <source>
        <dbReference type="ARBA" id="ARBA00023054"/>
    </source>
</evidence>
<dbReference type="PANTHER" id="PTHR13372">
    <property type="entry name" value="GEMININ"/>
    <property type="match status" value="1"/>
</dbReference>
<dbReference type="AlphaFoldDB" id="A0AAN9B7A9"/>
<keyword evidence="3 6" id="KW-0175">Coiled coil</keyword>
<keyword evidence="5" id="KW-0131">Cell cycle</keyword>
<evidence type="ECO:0000313" key="8">
    <source>
        <dbReference type="EMBL" id="KAK7100092.1"/>
    </source>
</evidence>
<feature type="region of interest" description="Disordered" evidence="7">
    <location>
        <begin position="206"/>
        <end position="298"/>
    </location>
</feature>
<dbReference type="EMBL" id="JBAMIC010000011">
    <property type="protein sequence ID" value="KAK7100092.1"/>
    <property type="molecule type" value="Genomic_DNA"/>
</dbReference>
<dbReference type="PANTHER" id="PTHR13372:SF5">
    <property type="entry name" value="GEMININ"/>
    <property type="match status" value="1"/>
</dbReference>
<dbReference type="Proteomes" id="UP001374579">
    <property type="component" value="Unassembled WGS sequence"/>
</dbReference>
<feature type="region of interest" description="Disordered" evidence="7">
    <location>
        <begin position="58"/>
        <end position="105"/>
    </location>
</feature>
<reference evidence="8 9" key="1">
    <citation type="submission" date="2024-02" db="EMBL/GenBank/DDBJ databases">
        <title>Chromosome-scale genome assembly of the rough periwinkle Littorina saxatilis.</title>
        <authorList>
            <person name="De Jode A."/>
            <person name="Faria R."/>
            <person name="Formenti G."/>
            <person name="Sims Y."/>
            <person name="Smith T.P."/>
            <person name="Tracey A."/>
            <person name="Wood J.M.D."/>
            <person name="Zagrodzka Z.B."/>
            <person name="Johannesson K."/>
            <person name="Butlin R.K."/>
            <person name="Leder E.H."/>
        </authorList>
    </citation>
    <scope>NUCLEOTIDE SEQUENCE [LARGE SCALE GENOMIC DNA]</scope>
    <source>
        <strain evidence="8">Snail1</strain>
        <tissue evidence="8">Muscle</tissue>
    </source>
</reference>
<feature type="coiled-coil region" evidence="6">
    <location>
        <begin position="158"/>
        <end position="205"/>
    </location>
</feature>
<sequence>MASDELIALPRDHSTPKQNHKTYGNVNSEGHDRKSLQTLQQSAFDDKALVGVGLTPIIAGKNGKPGEKMKIKPTHGPVRVFHDSNSNRKASEERKSGKSECVTTQTDDSLLEDLIDERLQEQHQVETASKRTHSFVENEEDEAYELMIKEPVPESYWKEIAEQRRQALNDTLEENRSLHLEVDSLREENEKLMELSSQAAALSALLQSVVSDTENRDDDCEEKETDKDPDATEEQNNENGSSESTDAYFVGKITENPKQETVTQSQTSSEVQNGSTDSGNTVADQQKLGESTGGENKS</sequence>
<feature type="compositionally biased region" description="Polar residues" evidence="7">
    <location>
        <begin position="259"/>
        <end position="284"/>
    </location>
</feature>
<evidence type="ECO:0000256" key="5">
    <source>
        <dbReference type="ARBA" id="ARBA00023306"/>
    </source>
</evidence>
<protein>
    <recommendedName>
        <fullName evidence="10">Geminin</fullName>
    </recommendedName>
</protein>
<evidence type="ECO:0000256" key="7">
    <source>
        <dbReference type="SAM" id="MobiDB-lite"/>
    </source>
</evidence>
<evidence type="ECO:0000256" key="2">
    <source>
        <dbReference type="ARBA" id="ARBA00007979"/>
    </source>
</evidence>
<comment type="subcellular location">
    <subcellularLocation>
        <location evidence="1">Nucleus</location>
    </subcellularLocation>
</comment>
<dbReference type="SUPFAM" id="SSF111469">
    <property type="entry name" value="Geminin coiled-coil domain"/>
    <property type="match status" value="1"/>
</dbReference>
<comment type="caution">
    <text evidence="8">The sequence shown here is derived from an EMBL/GenBank/DDBJ whole genome shotgun (WGS) entry which is preliminary data.</text>
</comment>
<dbReference type="GO" id="GO:0045786">
    <property type="term" value="P:negative regulation of cell cycle"/>
    <property type="evidence" value="ECO:0007669"/>
    <property type="project" value="TreeGrafter"/>
</dbReference>
<accession>A0AAN9B7A9</accession>
<proteinExistence type="inferred from homology"/>
<organism evidence="8 9">
    <name type="scientific">Littorina saxatilis</name>
    <dbReference type="NCBI Taxonomy" id="31220"/>
    <lineage>
        <taxon>Eukaryota</taxon>
        <taxon>Metazoa</taxon>
        <taxon>Spiralia</taxon>
        <taxon>Lophotrochozoa</taxon>
        <taxon>Mollusca</taxon>
        <taxon>Gastropoda</taxon>
        <taxon>Caenogastropoda</taxon>
        <taxon>Littorinimorpha</taxon>
        <taxon>Littorinoidea</taxon>
        <taxon>Littorinidae</taxon>
        <taxon>Littorina</taxon>
    </lineage>
</organism>
<dbReference type="GO" id="GO:0008156">
    <property type="term" value="P:negative regulation of DNA replication"/>
    <property type="evidence" value="ECO:0007669"/>
    <property type="project" value="TreeGrafter"/>
</dbReference>
<evidence type="ECO:0000256" key="4">
    <source>
        <dbReference type="ARBA" id="ARBA00023242"/>
    </source>
</evidence>
<dbReference type="GO" id="GO:0005634">
    <property type="term" value="C:nucleus"/>
    <property type="evidence" value="ECO:0007669"/>
    <property type="project" value="UniProtKB-SubCell"/>
</dbReference>
<keyword evidence="9" id="KW-1185">Reference proteome</keyword>
<gene>
    <name evidence="8" type="ORF">V1264_023092</name>
</gene>
<feature type="region of interest" description="Disordered" evidence="7">
    <location>
        <begin position="1"/>
        <end position="34"/>
    </location>
</feature>
<dbReference type="Gene3D" id="1.20.5.1180">
    <property type="entry name" value="Geminin coiled-coil domain"/>
    <property type="match status" value="1"/>
</dbReference>
<name>A0AAN9B7A9_9CAEN</name>
<feature type="compositionally biased region" description="Basic and acidic residues" evidence="7">
    <location>
        <begin position="80"/>
        <end position="98"/>
    </location>
</feature>
<comment type="similarity">
    <text evidence="2">Belongs to the geminin family.</text>
</comment>